<dbReference type="Proteomes" id="UP000195105">
    <property type="component" value="Unassembled WGS sequence"/>
</dbReference>
<name>A0A243SAI1_9ACTN</name>
<comment type="caution">
    <text evidence="2">The sequence shown here is derived from an EMBL/GenBank/DDBJ whole genome shotgun (WGS) entry which is preliminary data.</text>
</comment>
<accession>A0A243SAI1</accession>
<feature type="region of interest" description="Disordered" evidence="1">
    <location>
        <begin position="37"/>
        <end position="64"/>
    </location>
</feature>
<proteinExistence type="predicted"/>
<organism evidence="2 3">
    <name type="scientific">Streptomyces swartbergensis</name>
    <dbReference type="NCBI Taxonomy" id="487165"/>
    <lineage>
        <taxon>Bacteria</taxon>
        <taxon>Bacillati</taxon>
        <taxon>Actinomycetota</taxon>
        <taxon>Actinomycetes</taxon>
        <taxon>Kitasatosporales</taxon>
        <taxon>Streptomycetaceae</taxon>
        <taxon>Streptomyces</taxon>
    </lineage>
</organism>
<dbReference type="EMBL" id="NGFN01000008">
    <property type="protein sequence ID" value="OUD04725.1"/>
    <property type="molecule type" value="Genomic_DNA"/>
</dbReference>
<protein>
    <submittedName>
        <fullName evidence="2">Uncharacterized protein</fullName>
    </submittedName>
</protein>
<evidence type="ECO:0000313" key="2">
    <source>
        <dbReference type="EMBL" id="OUD04725.1"/>
    </source>
</evidence>
<gene>
    <name evidence="2" type="ORF">CA983_02940</name>
</gene>
<dbReference type="AlphaFoldDB" id="A0A243SAI1"/>
<dbReference type="RefSeq" id="WP_086599293.1">
    <property type="nucleotide sequence ID" value="NZ_NGFN01000008.1"/>
</dbReference>
<evidence type="ECO:0000256" key="1">
    <source>
        <dbReference type="SAM" id="MobiDB-lite"/>
    </source>
</evidence>
<evidence type="ECO:0000313" key="3">
    <source>
        <dbReference type="Proteomes" id="UP000195105"/>
    </source>
</evidence>
<keyword evidence="3" id="KW-1185">Reference proteome</keyword>
<sequence length="64" mass="7351">MIRRLLRRLFPHHATGGHIPEYRPRPGEQLVILSPGRRIDDPGEAEALGMTADARRMRRRGDQP</sequence>
<reference evidence="2 3" key="1">
    <citation type="submission" date="2017-05" db="EMBL/GenBank/DDBJ databases">
        <title>Biotechnological potential of actinobacteria isolated from South African environments.</title>
        <authorList>
            <person name="Le Roes-Hill M."/>
            <person name="Prins A."/>
            <person name="Durrell K.A."/>
        </authorList>
    </citation>
    <scope>NUCLEOTIDE SEQUENCE [LARGE SCALE GENOMIC DNA]</scope>
    <source>
        <strain evidence="2 3">HMC13</strain>
    </source>
</reference>